<keyword evidence="2" id="KW-1185">Reference proteome</keyword>
<reference evidence="1" key="1">
    <citation type="submission" date="2025-09" db="UniProtKB">
        <authorList>
            <consortium name="EnsemblPlants"/>
        </authorList>
    </citation>
    <scope>IDENTIFICATION</scope>
</reference>
<proteinExistence type="predicted"/>
<accession>A0ACD6AJG1</accession>
<evidence type="ECO:0000313" key="1">
    <source>
        <dbReference type="EnsemblPlants" id="AVESA.00010b.r2.UnG1430640.1.CDS"/>
    </source>
</evidence>
<protein>
    <submittedName>
        <fullName evidence="1">Uncharacterized protein</fullName>
    </submittedName>
</protein>
<sequence>MMTHFIEQVGKHQAELKKKYDEISQLRLKDNQITRLNAEIQRLKDLHKSDLDKADQEVAEEKERLTTQISKDNDLLQEADIKLKSVTYEYEKVQASNADVYIELTRILFQISRNFPESDSLASAAAETLAVAGHQDKSSVVDSEVQQLQGTAANDQEAACAFPTQASHFASMEADHAKKIVMLESDIEDARIAAIISEEIEMILLGEFVNEVKIELHGNAMEYNMKQDICSVIQNEAVAEAVLNLNSSLLKYNEEKSCTEAASTLQKQEIENLKLAVDSFSKVMREKEAFVCQIELGAMKGHVDLLFHQLDLLTDKVEKQDSCISEKNKEFDIIVGRLEQALQHVHQNENNFRELHDRFRNATDSLKEAEKQNHYLRNIIEEKEKTFTSTIYKEKEFKERMTSLVESMREFGNFVTDQQTVMANKVQHSESRFCLLKDQCKHLAKEGNLLKKKALWYKEIAETKGSNLQKAELEVDLLGDEVEALTDLLAKIYIALDHYSPVLQHYTGVSLS</sequence>
<name>A0ACD6AJG1_AVESA</name>
<dbReference type="EnsemblPlants" id="AVESA.00010b.r2.UnG1430640.1">
    <property type="protein sequence ID" value="AVESA.00010b.r2.UnG1430640.1.CDS"/>
    <property type="gene ID" value="AVESA.00010b.r2.UnG1430640"/>
</dbReference>
<evidence type="ECO:0000313" key="2">
    <source>
        <dbReference type="Proteomes" id="UP001732700"/>
    </source>
</evidence>
<organism evidence="1 2">
    <name type="scientific">Avena sativa</name>
    <name type="common">Oat</name>
    <dbReference type="NCBI Taxonomy" id="4498"/>
    <lineage>
        <taxon>Eukaryota</taxon>
        <taxon>Viridiplantae</taxon>
        <taxon>Streptophyta</taxon>
        <taxon>Embryophyta</taxon>
        <taxon>Tracheophyta</taxon>
        <taxon>Spermatophyta</taxon>
        <taxon>Magnoliopsida</taxon>
        <taxon>Liliopsida</taxon>
        <taxon>Poales</taxon>
        <taxon>Poaceae</taxon>
        <taxon>BOP clade</taxon>
        <taxon>Pooideae</taxon>
        <taxon>Poodae</taxon>
        <taxon>Poeae</taxon>
        <taxon>Poeae Chloroplast Group 1 (Aveneae type)</taxon>
        <taxon>Aveninae</taxon>
        <taxon>Avena</taxon>
    </lineage>
</organism>
<dbReference type="Proteomes" id="UP001732700">
    <property type="component" value="Unassembled WGS sequence"/>
</dbReference>